<feature type="domain" description="Hook C-terminal" evidence="6">
    <location>
        <begin position="170"/>
        <end position="657"/>
    </location>
</feature>
<dbReference type="Proteomes" id="UP000001307">
    <property type="component" value="Unassembled WGS sequence"/>
</dbReference>
<evidence type="ECO:0000256" key="3">
    <source>
        <dbReference type="ARBA" id="ARBA00023054"/>
    </source>
</evidence>
<dbReference type="CDD" id="cd22211">
    <property type="entry name" value="HkD_SF"/>
    <property type="match status" value="1"/>
</dbReference>
<dbReference type="InterPro" id="IPR008636">
    <property type="entry name" value="Hook_C"/>
</dbReference>
<dbReference type="GO" id="GO:0030705">
    <property type="term" value="P:cytoskeleton-dependent intracellular transport"/>
    <property type="evidence" value="ECO:0007669"/>
    <property type="project" value="InterPro"/>
</dbReference>
<feature type="region of interest" description="Disordered" evidence="5">
    <location>
        <begin position="634"/>
        <end position="683"/>
    </location>
</feature>
<dbReference type="GO" id="GO:0005813">
    <property type="term" value="C:centrosome"/>
    <property type="evidence" value="ECO:0007669"/>
    <property type="project" value="TreeGrafter"/>
</dbReference>
<evidence type="ECO:0000256" key="2">
    <source>
        <dbReference type="ARBA" id="ARBA00022490"/>
    </source>
</evidence>
<dbReference type="PANTHER" id="PTHR18947:SF28">
    <property type="entry name" value="GIRDIN, ISOFORM A"/>
    <property type="match status" value="1"/>
</dbReference>
<dbReference type="PANTHER" id="PTHR18947">
    <property type="entry name" value="HOOK PROTEINS"/>
    <property type="match status" value="1"/>
</dbReference>
<evidence type="ECO:0000256" key="1">
    <source>
        <dbReference type="ARBA" id="ARBA00004496"/>
    </source>
</evidence>
<feature type="compositionally biased region" description="Basic and acidic residues" evidence="5">
    <location>
        <begin position="674"/>
        <end position="683"/>
    </location>
</feature>
<evidence type="ECO:0000259" key="6">
    <source>
        <dbReference type="Pfam" id="PF05622"/>
    </source>
</evidence>
<dbReference type="GO" id="GO:0031122">
    <property type="term" value="P:cytoplasmic microtubule organization"/>
    <property type="evidence" value="ECO:0007669"/>
    <property type="project" value="InterPro"/>
</dbReference>
<dbReference type="GO" id="GO:0005874">
    <property type="term" value="C:microtubule"/>
    <property type="evidence" value="ECO:0007669"/>
    <property type="project" value="UniProtKB-KW"/>
</dbReference>
<keyword evidence="2" id="KW-0963">Cytoplasm</keyword>
<dbReference type="SUPFAM" id="SSF116907">
    <property type="entry name" value="Hook domain"/>
    <property type="match status" value="1"/>
</dbReference>
<dbReference type="OrthoDB" id="49395at2759"/>
<dbReference type="GO" id="GO:0005737">
    <property type="term" value="C:cytoplasm"/>
    <property type="evidence" value="ECO:0007669"/>
    <property type="project" value="TreeGrafter"/>
</dbReference>
<dbReference type="Gene3D" id="1.10.418.10">
    <property type="entry name" value="Calponin-like domain"/>
    <property type="match status" value="1"/>
</dbReference>
<feature type="compositionally biased region" description="Low complexity" evidence="5">
    <location>
        <begin position="646"/>
        <end position="659"/>
    </location>
</feature>
<feature type="compositionally biased region" description="Basic and acidic residues" evidence="5">
    <location>
        <begin position="354"/>
        <end position="371"/>
    </location>
</feature>
<evidence type="ECO:0000313" key="9">
    <source>
        <dbReference type="Proteomes" id="UP000001307"/>
    </source>
</evidence>
<dbReference type="InParanoid" id="E4X347"/>
<proteinExistence type="predicted"/>
<organism evidence="8">
    <name type="scientific">Oikopleura dioica</name>
    <name type="common">Tunicate</name>
    <dbReference type="NCBI Taxonomy" id="34765"/>
    <lineage>
        <taxon>Eukaryota</taxon>
        <taxon>Metazoa</taxon>
        <taxon>Chordata</taxon>
        <taxon>Tunicata</taxon>
        <taxon>Appendicularia</taxon>
        <taxon>Copelata</taxon>
        <taxon>Oikopleuridae</taxon>
        <taxon>Oikopleura</taxon>
    </lineage>
</organism>
<evidence type="ECO:0008006" key="10">
    <source>
        <dbReference type="Google" id="ProtNLM"/>
    </source>
</evidence>
<name>E4X347_OIKDI</name>
<dbReference type="Pfam" id="PF05622">
    <property type="entry name" value="HOOK"/>
    <property type="match status" value="1"/>
</dbReference>
<evidence type="ECO:0000256" key="4">
    <source>
        <dbReference type="SAM" id="Coils"/>
    </source>
</evidence>
<reference evidence="8" key="1">
    <citation type="journal article" date="2010" name="Science">
        <title>Plasticity of animal genome architecture unmasked by rapid evolution of a pelagic tunicate.</title>
        <authorList>
            <person name="Denoeud F."/>
            <person name="Henriet S."/>
            <person name="Mungpakdee S."/>
            <person name="Aury J.M."/>
            <person name="Da Silva C."/>
            <person name="Brinkmann H."/>
            <person name="Mikhaleva J."/>
            <person name="Olsen L.C."/>
            <person name="Jubin C."/>
            <person name="Canestro C."/>
            <person name="Bouquet J.M."/>
            <person name="Danks G."/>
            <person name="Poulain J."/>
            <person name="Campsteijn C."/>
            <person name="Adamski M."/>
            <person name="Cross I."/>
            <person name="Yadetie F."/>
            <person name="Muffato M."/>
            <person name="Louis A."/>
            <person name="Butcher S."/>
            <person name="Tsagkogeorga G."/>
            <person name="Konrad A."/>
            <person name="Singh S."/>
            <person name="Jensen M.F."/>
            <person name="Cong E.H."/>
            <person name="Eikeseth-Otteraa H."/>
            <person name="Noel B."/>
            <person name="Anthouard V."/>
            <person name="Porcel B.M."/>
            <person name="Kachouri-Lafond R."/>
            <person name="Nishino A."/>
            <person name="Ugolini M."/>
            <person name="Chourrout P."/>
            <person name="Nishida H."/>
            <person name="Aasland R."/>
            <person name="Huzurbazar S."/>
            <person name="Westhof E."/>
            <person name="Delsuc F."/>
            <person name="Lehrach H."/>
            <person name="Reinhardt R."/>
            <person name="Weissenbach J."/>
            <person name="Roy S.W."/>
            <person name="Artiguenave F."/>
            <person name="Postlethwait J.H."/>
            <person name="Manak J.R."/>
            <person name="Thompson E.M."/>
            <person name="Jaillon O."/>
            <person name="Du Pasquier L."/>
            <person name="Boudinot P."/>
            <person name="Liberles D.A."/>
            <person name="Volff J.N."/>
            <person name="Philippe H."/>
            <person name="Lenhard B."/>
            <person name="Roest Crollius H."/>
            <person name="Wincker P."/>
            <person name="Chourrout D."/>
        </authorList>
    </citation>
    <scope>NUCLEOTIDE SEQUENCE [LARGE SCALE GENOMIC DNA]</scope>
</reference>
<feature type="region of interest" description="Disordered" evidence="5">
    <location>
        <begin position="348"/>
        <end position="371"/>
    </location>
</feature>
<feature type="coiled-coil region" evidence="4">
    <location>
        <begin position="434"/>
        <end position="613"/>
    </location>
</feature>
<accession>E4X347</accession>
<keyword evidence="3 4" id="KW-0175">Coiled coil</keyword>
<feature type="domain" description="HOOK N-terminal" evidence="7">
    <location>
        <begin position="8"/>
        <end position="147"/>
    </location>
</feature>
<comment type="subcellular location">
    <subcellularLocation>
        <location evidence="1">Cytoplasm</location>
    </subcellularLocation>
</comment>
<gene>
    <name evidence="8" type="ORF">GSOID_T00017685001</name>
</gene>
<evidence type="ECO:0000313" key="8">
    <source>
        <dbReference type="EMBL" id="CBY18051.1"/>
    </source>
</evidence>
<dbReference type="GO" id="GO:0008017">
    <property type="term" value="F:microtubule binding"/>
    <property type="evidence" value="ECO:0007669"/>
    <property type="project" value="InterPro"/>
</dbReference>
<dbReference type="InterPro" id="IPR043936">
    <property type="entry name" value="HOOK_N"/>
</dbReference>
<keyword evidence="9" id="KW-1185">Reference proteome</keyword>
<dbReference type="EMBL" id="FN653023">
    <property type="protein sequence ID" value="CBY18051.1"/>
    <property type="molecule type" value="Genomic_DNA"/>
</dbReference>
<protein>
    <recommendedName>
        <fullName evidence="10">Calponin-homology (CH) domain-containing protein</fullName>
    </recommendedName>
</protein>
<dbReference type="FunCoup" id="E4X347">
    <property type="interactions" value="62"/>
</dbReference>
<dbReference type="InterPro" id="IPR036872">
    <property type="entry name" value="CH_dom_sf"/>
</dbReference>
<sequence>MASNEGEEALLAWVQSFSEISVKRLVDLSTCVELAHICTKVDSSFFNPEWKNNLSHTSLDNKDLCKLNAIKVCERVLEYYKECLKLSFVNIDTPKSDEIATGNIKEIACLIQFILGAAVNCDNKNDFIGSLMTLDEYVQGELMAYIQIILDSCVSVGEESSNMDEEDLRQRLFELEKELALSAEENQALRSDLESAKSFISDGQNGKSNGEIDLIERRAVETQRRLDEVQEELMMMEHQREEESIRLEVALRESEEWRQRTEIAEQKADEVAVLKDEVDYLREKADKSTRLQASLDSLRQKAEESNELRKKLRDAEDLAAQASREREEELRKVKSYKTQLQSTKQALVEAQSKAVDDERRSQRLENDLRAEKEMSKVSEAAAERVTAELISLKTLNEELSLNSGNMDSLGESLAAETAAGDDMSLMPPQVREKMIRVQSENKRLSEQVEREISRGRSDTVELKDTIESLRCEKQTLTDKIKDLEAKLAEGGVKEDGEAIQELEEKIKSVESENASKKEQFNSISSELNAAKEKNGEVEALLKQKDEDIKAMETRYRSYLEKARSVIKTLDPKNNNNTEVVALRAQIAEKERLIRRLETEKAEKGKARDQEEKLLVSAWYNLGNKNIRGAVDERVGRSQPGQSFLARQRQQTQQRRNQQRSVQKARMNAAAGGAGDKKFFPSRS</sequence>
<dbReference type="Pfam" id="PF19047">
    <property type="entry name" value="HOOK_N"/>
    <property type="match status" value="1"/>
</dbReference>
<dbReference type="GO" id="GO:0051959">
    <property type="term" value="F:dynein light intermediate chain binding"/>
    <property type="evidence" value="ECO:0007669"/>
    <property type="project" value="TreeGrafter"/>
</dbReference>
<evidence type="ECO:0000259" key="7">
    <source>
        <dbReference type="Pfam" id="PF19047"/>
    </source>
</evidence>
<dbReference type="AlphaFoldDB" id="E4X347"/>
<evidence type="ECO:0000256" key="5">
    <source>
        <dbReference type="SAM" id="MobiDB-lite"/>
    </source>
</evidence>